<reference evidence="2 3" key="1">
    <citation type="submission" date="2020-05" db="EMBL/GenBank/DDBJ databases">
        <title>Identification and distribution of gene clusters putatively required for synthesis of sphingolipid metabolism inhibitors in phylogenetically diverse species of the filamentous fungus Fusarium.</title>
        <authorList>
            <person name="Kim H.-S."/>
            <person name="Busman M."/>
            <person name="Brown D.W."/>
            <person name="Divon H."/>
            <person name="Uhlig S."/>
            <person name="Proctor R.H."/>
        </authorList>
    </citation>
    <scope>NUCLEOTIDE SEQUENCE [LARGE SCALE GENOMIC DNA]</scope>
    <source>
        <strain evidence="2 3">NRRL 66333</strain>
    </source>
</reference>
<dbReference type="GeneID" id="59313366"/>
<accession>A0A8H5KTA8</accession>
<evidence type="ECO:0000313" key="2">
    <source>
        <dbReference type="EMBL" id="KAF5578809.1"/>
    </source>
</evidence>
<dbReference type="OrthoDB" id="5084844at2759"/>
<protein>
    <submittedName>
        <fullName evidence="2">Uncharacterized protein</fullName>
    </submittedName>
</protein>
<keyword evidence="3" id="KW-1185">Reference proteome</keyword>
<dbReference type="RefSeq" id="XP_036530814.1">
    <property type="nucleotide sequence ID" value="XM_036678648.1"/>
</dbReference>
<evidence type="ECO:0000313" key="3">
    <source>
        <dbReference type="Proteomes" id="UP000547976"/>
    </source>
</evidence>
<organism evidence="2 3">
    <name type="scientific">Gibberella subglutinans</name>
    <name type="common">Fusarium subglutinans</name>
    <dbReference type="NCBI Taxonomy" id="42677"/>
    <lineage>
        <taxon>Eukaryota</taxon>
        <taxon>Fungi</taxon>
        <taxon>Dikarya</taxon>
        <taxon>Ascomycota</taxon>
        <taxon>Pezizomycotina</taxon>
        <taxon>Sordariomycetes</taxon>
        <taxon>Hypocreomycetidae</taxon>
        <taxon>Hypocreales</taxon>
        <taxon>Nectriaceae</taxon>
        <taxon>Fusarium</taxon>
        <taxon>Fusarium fujikuroi species complex</taxon>
    </lineage>
</organism>
<dbReference type="Proteomes" id="UP000547976">
    <property type="component" value="Unassembled WGS sequence"/>
</dbReference>
<feature type="region of interest" description="Disordered" evidence="1">
    <location>
        <begin position="254"/>
        <end position="279"/>
    </location>
</feature>
<dbReference type="AlphaFoldDB" id="A0A8H5KTA8"/>
<comment type="caution">
    <text evidence="2">The sequence shown here is derived from an EMBL/GenBank/DDBJ whole genome shotgun (WGS) entry which is preliminary data.</text>
</comment>
<name>A0A8H5KTA8_GIBSU</name>
<proteinExistence type="predicted"/>
<evidence type="ECO:0000256" key="1">
    <source>
        <dbReference type="SAM" id="MobiDB-lite"/>
    </source>
</evidence>
<gene>
    <name evidence="2" type="ORF">FSUBG_13726</name>
</gene>
<sequence length="457" mass="50264">MLLDYFKHIIDISGADVKGATDNSPQDKISCSNIKAYSGADTNSDNNLLQRVFDAYPGAKKSENNADPTAVESPQYLDDFIGMDQWTNGDAKARLLLYYSSNAEDVRAQCDKLVESANDVTAETSKKEAETRIDKKLGRLEKIAIGIEMFSVDVAIQAMINQNRRIYERLLDIDNNAKGCMDDPAVKNGIWSFAEAYKTFMASRFDGTETWSINDAANYGKTKLTEKLTSDLAAAANVAAADEQQWQAKIGTWNASKSGPEVGQRPGWLTDAPTLTDRISPTISTPDGYSCTKTVTETMCNLGTGGHGPACVSHSRCDSWVNTKTTSSKPSPSPTLASPKFSENILRCNKSGQASNPNAITYAAQSFCRDIVAKNKDNGYYWSNYRLEGKKVPSTGYHFQLDFSVRKNCLWKANYDEGMKYMQVAIDSCNGRSKSDKLGGWVRDNCIEAIINPRRGG</sequence>
<dbReference type="EMBL" id="JAAOAV010000384">
    <property type="protein sequence ID" value="KAF5578809.1"/>
    <property type="molecule type" value="Genomic_DNA"/>
</dbReference>